<proteinExistence type="predicted"/>
<gene>
    <name evidence="1" type="ORF">FSB_LOCUS42477</name>
    <name evidence="2" type="ORF">FSB_LOCUS42480</name>
</gene>
<dbReference type="AlphaFoldDB" id="A0A2N9HRE4"/>
<evidence type="ECO:0000313" key="1">
    <source>
        <dbReference type="EMBL" id="SPD14595.1"/>
    </source>
</evidence>
<sequence>MSNTSSWRTSTSERLKQTDISKVALADSGVGRGCYAMVMTTGGFLCEGDGGEGGFWRGRPGAGREGVVRGEASSRWGLCEERPTRGGWQWLEENRTEFGRERKRAEA</sequence>
<accession>A0A2N9HRE4</accession>
<name>A0A2N9HRE4_FAGSY</name>
<reference evidence="2" key="1">
    <citation type="submission" date="2018-02" db="EMBL/GenBank/DDBJ databases">
        <authorList>
            <person name="Cohen D.B."/>
            <person name="Kent A.D."/>
        </authorList>
    </citation>
    <scope>NUCLEOTIDE SEQUENCE</scope>
</reference>
<organism evidence="2">
    <name type="scientific">Fagus sylvatica</name>
    <name type="common">Beechnut</name>
    <dbReference type="NCBI Taxonomy" id="28930"/>
    <lineage>
        <taxon>Eukaryota</taxon>
        <taxon>Viridiplantae</taxon>
        <taxon>Streptophyta</taxon>
        <taxon>Embryophyta</taxon>
        <taxon>Tracheophyta</taxon>
        <taxon>Spermatophyta</taxon>
        <taxon>Magnoliopsida</taxon>
        <taxon>eudicotyledons</taxon>
        <taxon>Gunneridae</taxon>
        <taxon>Pentapetalae</taxon>
        <taxon>rosids</taxon>
        <taxon>fabids</taxon>
        <taxon>Fagales</taxon>
        <taxon>Fagaceae</taxon>
        <taxon>Fagus</taxon>
    </lineage>
</organism>
<protein>
    <submittedName>
        <fullName evidence="2">Uncharacterized protein</fullName>
    </submittedName>
</protein>
<dbReference type="EMBL" id="OIVN01003959">
    <property type="protein sequence ID" value="SPD14598.1"/>
    <property type="molecule type" value="Genomic_DNA"/>
</dbReference>
<dbReference type="EMBL" id="OIVN01003959">
    <property type="protein sequence ID" value="SPD14595.1"/>
    <property type="molecule type" value="Genomic_DNA"/>
</dbReference>
<evidence type="ECO:0000313" key="2">
    <source>
        <dbReference type="EMBL" id="SPD14598.1"/>
    </source>
</evidence>